<dbReference type="SUPFAM" id="SSF109854">
    <property type="entry name" value="DinB/YfiT-like putative metalloenzymes"/>
    <property type="match status" value="1"/>
</dbReference>
<dbReference type="GeneID" id="60655635"/>
<dbReference type="InterPro" id="IPR034660">
    <property type="entry name" value="DinB/YfiT-like"/>
</dbReference>
<dbReference type="EMBL" id="JRPH02000016">
    <property type="protein sequence ID" value="TLE04313.1"/>
    <property type="molecule type" value="Genomic_DNA"/>
</dbReference>
<keyword evidence="2 3" id="KW-0479">Metal-binding</keyword>
<evidence type="ECO:0000256" key="1">
    <source>
        <dbReference type="ARBA" id="ARBA00008635"/>
    </source>
</evidence>
<accession>A0A6D2C9P0</accession>
<dbReference type="Proteomes" id="UP000029870">
    <property type="component" value="Unassembled WGS sequence"/>
</dbReference>
<sequence length="176" mass="19663">MKDMLILQARYNQMADRAMFAVFNDMVKNGKKDLLYKDCGLFYKSIIGTAAHSLCGSIGLFLGQFSAFAWQKPNKLESLLQHLQQDFTLKDSLLQDLNALQTLQDDTDTAMIELITNMSDFNKVETLHLGQNLSFSKTRAHLILALLNHATHHRGQIAGALDILGVENDFAGMLGM</sequence>
<dbReference type="RefSeq" id="WP_004084032.1">
    <property type="nucleotide sequence ID" value="NZ_JAERIZ010000014.1"/>
</dbReference>
<organism evidence="4 5">
    <name type="scientific">Helicobacter bilis</name>
    <dbReference type="NCBI Taxonomy" id="37372"/>
    <lineage>
        <taxon>Bacteria</taxon>
        <taxon>Pseudomonadati</taxon>
        <taxon>Campylobacterota</taxon>
        <taxon>Epsilonproteobacteria</taxon>
        <taxon>Campylobacterales</taxon>
        <taxon>Helicobacteraceae</taxon>
        <taxon>Helicobacter</taxon>
    </lineage>
</organism>
<protein>
    <submittedName>
        <fullName evidence="4">Damage-inducible protein DinB</fullName>
    </submittedName>
</protein>
<proteinExistence type="inferred from homology"/>
<dbReference type="PANTHER" id="PTHR37302">
    <property type="entry name" value="SLR1116 PROTEIN"/>
    <property type="match status" value="1"/>
</dbReference>
<name>A0A6D2C9P0_9HELI</name>
<comment type="caution">
    <text evidence="4">The sequence shown here is derived from an EMBL/GenBank/DDBJ whole genome shotgun (WGS) entry which is preliminary data.</text>
</comment>
<feature type="binding site" evidence="3">
    <location>
        <position position="153"/>
    </location>
    <ligand>
        <name>a divalent metal cation</name>
        <dbReference type="ChEBI" id="CHEBI:60240"/>
    </ligand>
</feature>
<feature type="binding site" evidence="3">
    <location>
        <position position="149"/>
    </location>
    <ligand>
        <name>a divalent metal cation</name>
        <dbReference type="ChEBI" id="CHEBI:60240"/>
    </ligand>
</feature>
<dbReference type="Pfam" id="PF05163">
    <property type="entry name" value="DinB"/>
    <property type="match status" value="1"/>
</dbReference>
<reference evidence="4 5" key="1">
    <citation type="journal article" date="2014" name="Genome Announc.">
        <title>Draft genome sequences of eight enterohepatic helicobacter species isolated from both laboratory and wild rodents.</title>
        <authorList>
            <person name="Sheh A."/>
            <person name="Shen Z."/>
            <person name="Fox J.G."/>
        </authorList>
    </citation>
    <scope>NUCLEOTIDE SEQUENCE [LARGE SCALE GENOMIC DNA]</scope>
    <source>
        <strain evidence="4 5">Missouri</strain>
    </source>
</reference>
<evidence type="ECO:0000313" key="4">
    <source>
        <dbReference type="EMBL" id="TLE04313.1"/>
    </source>
</evidence>
<dbReference type="InterPro" id="IPR007837">
    <property type="entry name" value="DinB"/>
</dbReference>
<dbReference type="Gene3D" id="1.20.120.450">
    <property type="entry name" value="dinb family like domain"/>
    <property type="match status" value="1"/>
</dbReference>
<evidence type="ECO:0000313" key="5">
    <source>
        <dbReference type="Proteomes" id="UP000029870"/>
    </source>
</evidence>
<evidence type="ECO:0000256" key="3">
    <source>
        <dbReference type="PIRSR" id="PIRSR607837-1"/>
    </source>
</evidence>
<dbReference type="GO" id="GO:0046872">
    <property type="term" value="F:metal ion binding"/>
    <property type="evidence" value="ECO:0007669"/>
    <property type="project" value="UniProtKB-KW"/>
</dbReference>
<gene>
    <name evidence="4" type="ORF">LS77_006225</name>
</gene>
<dbReference type="PANTHER" id="PTHR37302:SF3">
    <property type="entry name" value="DAMAGE-INDUCIBLE PROTEIN DINB"/>
    <property type="match status" value="1"/>
</dbReference>
<evidence type="ECO:0000256" key="2">
    <source>
        <dbReference type="ARBA" id="ARBA00022723"/>
    </source>
</evidence>
<comment type="similarity">
    <text evidence="1">Belongs to the DinB family.</text>
</comment>
<dbReference type="AlphaFoldDB" id="A0A6D2C9P0"/>